<evidence type="ECO:0000256" key="4">
    <source>
        <dbReference type="ARBA" id="ARBA00023242"/>
    </source>
</evidence>
<dbReference type="Gene3D" id="2.30.18.10">
    <property type="entry name" value="Transcription factor IIA (TFIIA), beta-barrel domain"/>
    <property type="match status" value="1"/>
</dbReference>
<keyword evidence="7" id="KW-1185">Reference proteome</keyword>
<gene>
    <name evidence="6" type="ORF">ECPE_LOCUS14800</name>
</gene>
<dbReference type="CDD" id="cd07976">
    <property type="entry name" value="TFIIA_alpha_beta_like"/>
    <property type="match status" value="1"/>
</dbReference>
<organism evidence="6 7">
    <name type="scientific">Echinostoma caproni</name>
    <dbReference type="NCBI Taxonomy" id="27848"/>
    <lineage>
        <taxon>Eukaryota</taxon>
        <taxon>Metazoa</taxon>
        <taxon>Spiralia</taxon>
        <taxon>Lophotrochozoa</taxon>
        <taxon>Platyhelminthes</taxon>
        <taxon>Trematoda</taxon>
        <taxon>Digenea</taxon>
        <taxon>Plagiorchiida</taxon>
        <taxon>Echinostomata</taxon>
        <taxon>Echinostomatoidea</taxon>
        <taxon>Echinostomatidae</taxon>
        <taxon>Echinostoma</taxon>
    </lineage>
</organism>
<evidence type="ECO:0000313" key="7">
    <source>
        <dbReference type="Proteomes" id="UP000272942"/>
    </source>
</evidence>
<comment type="subcellular location">
    <subcellularLocation>
        <location evidence="1">Nucleus</location>
    </subcellularLocation>
</comment>
<dbReference type="FunFam" id="2.30.18.10:FF:000002">
    <property type="entry name" value="Transcription initiation factor IIA subunit 1"/>
    <property type="match status" value="1"/>
</dbReference>
<reference evidence="6 7" key="1">
    <citation type="submission" date="2018-11" db="EMBL/GenBank/DDBJ databases">
        <authorList>
            <consortium name="Pathogen Informatics"/>
        </authorList>
    </citation>
    <scope>NUCLEOTIDE SEQUENCE [LARGE SCALE GENOMIC DNA]</scope>
    <source>
        <strain evidence="6 7">Egypt</strain>
    </source>
</reference>
<evidence type="ECO:0000256" key="2">
    <source>
        <dbReference type="ARBA" id="ARBA00010059"/>
    </source>
</evidence>
<dbReference type="AlphaFoldDB" id="A0A3P8GSQ7"/>
<dbReference type="EMBL" id="UZAN01058579">
    <property type="protein sequence ID" value="VDP92072.1"/>
    <property type="molecule type" value="Genomic_DNA"/>
</dbReference>
<dbReference type="SUPFAM" id="SSF50784">
    <property type="entry name" value="Transcription factor IIA (TFIIA), beta-barrel domain"/>
    <property type="match status" value="1"/>
</dbReference>
<keyword evidence="4" id="KW-0539">Nucleus</keyword>
<dbReference type="PANTHER" id="PTHR12694:SF8">
    <property type="entry name" value="TRANSCRIPTION INITIATION FACTOR IIA SUBUNIT 1"/>
    <property type="match status" value="1"/>
</dbReference>
<protein>
    <submittedName>
        <fullName evidence="6">Uncharacterized protein</fullName>
    </submittedName>
</protein>
<feature type="region of interest" description="Disordered" evidence="5">
    <location>
        <begin position="1"/>
        <end position="111"/>
    </location>
</feature>
<evidence type="ECO:0000256" key="5">
    <source>
        <dbReference type="SAM" id="MobiDB-lite"/>
    </source>
</evidence>
<evidence type="ECO:0000256" key="3">
    <source>
        <dbReference type="ARBA" id="ARBA00023163"/>
    </source>
</evidence>
<name>A0A3P8GSQ7_9TREM</name>
<dbReference type="SMART" id="SM01371">
    <property type="entry name" value="TFIIA"/>
    <property type="match status" value="1"/>
</dbReference>
<keyword evidence="3" id="KW-0804">Transcription</keyword>
<dbReference type="GO" id="GO:0006367">
    <property type="term" value="P:transcription initiation at RNA polymerase II promoter"/>
    <property type="evidence" value="ECO:0007669"/>
    <property type="project" value="InterPro"/>
</dbReference>
<dbReference type="Proteomes" id="UP000272942">
    <property type="component" value="Unassembled WGS sequence"/>
</dbReference>
<dbReference type="InterPro" id="IPR009088">
    <property type="entry name" value="TFIIA_b-brl"/>
</dbReference>
<evidence type="ECO:0000256" key="1">
    <source>
        <dbReference type="ARBA" id="ARBA00004123"/>
    </source>
</evidence>
<evidence type="ECO:0000313" key="6">
    <source>
        <dbReference type="EMBL" id="VDP92072.1"/>
    </source>
</evidence>
<dbReference type="OrthoDB" id="6275927at2759"/>
<feature type="compositionally biased region" description="Acidic residues" evidence="5">
    <location>
        <begin position="82"/>
        <end position="111"/>
    </location>
</feature>
<proteinExistence type="inferred from homology"/>
<sequence length="158" mass="17653">MEDDEDDGLERAPKSQRTKRSGTISHAPSRPKASRNQQAANADHSLLSPGSHPNDIPDSGAPPRTSKDDEGPDSILPPDDTKLDEEEEQEEDEEPLNSGDDVSDEEPEVLFESDNVVVCQYDKIHRSRNRWRLHLKDGIMAINGRDLVFQKAVGEAEW</sequence>
<dbReference type="Pfam" id="PF03153">
    <property type="entry name" value="TFIIA"/>
    <property type="match status" value="1"/>
</dbReference>
<dbReference type="GO" id="GO:0005672">
    <property type="term" value="C:transcription factor TFIIA complex"/>
    <property type="evidence" value="ECO:0007669"/>
    <property type="project" value="InterPro"/>
</dbReference>
<dbReference type="PANTHER" id="PTHR12694">
    <property type="entry name" value="TRANSCRIPTION INITIATION FACTOR IIA SUBUNIT 1"/>
    <property type="match status" value="1"/>
</dbReference>
<accession>A0A3P8GSQ7</accession>
<dbReference type="InterPro" id="IPR004855">
    <property type="entry name" value="TFIIA_asu/bsu"/>
</dbReference>
<comment type="similarity">
    <text evidence="2">Belongs to the TFIIA subunit 1 family.</text>
</comment>